<reference evidence="3" key="1">
    <citation type="submission" date="2025-08" db="UniProtKB">
        <authorList>
            <consortium name="RefSeq"/>
        </authorList>
    </citation>
    <scope>IDENTIFICATION</scope>
</reference>
<dbReference type="Proteomes" id="UP000694867">
    <property type="component" value="Unplaced"/>
</dbReference>
<organism evidence="2 3">
    <name type="scientific">Galendromus occidentalis</name>
    <name type="common">western predatory mite</name>
    <dbReference type="NCBI Taxonomy" id="34638"/>
    <lineage>
        <taxon>Eukaryota</taxon>
        <taxon>Metazoa</taxon>
        <taxon>Ecdysozoa</taxon>
        <taxon>Arthropoda</taxon>
        <taxon>Chelicerata</taxon>
        <taxon>Arachnida</taxon>
        <taxon>Acari</taxon>
        <taxon>Parasitiformes</taxon>
        <taxon>Mesostigmata</taxon>
        <taxon>Gamasina</taxon>
        <taxon>Phytoseioidea</taxon>
        <taxon>Phytoseiidae</taxon>
        <taxon>Typhlodrominae</taxon>
        <taxon>Galendromus</taxon>
    </lineage>
</organism>
<evidence type="ECO:0000313" key="2">
    <source>
        <dbReference type="Proteomes" id="UP000694867"/>
    </source>
</evidence>
<feature type="region of interest" description="Disordered" evidence="1">
    <location>
        <begin position="179"/>
        <end position="211"/>
    </location>
</feature>
<feature type="compositionally biased region" description="Basic and acidic residues" evidence="1">
    <location>
        <begin position="192"/>
        <end position="209"/>
    </location>
</feature>
<protein>
    <submittedName>
        <fullName evidence="3">Uncharacterized protein LOC100899941</fullName>
    </submittedName>
</protein>
<dbReference type="KEGG" id="goe:100899941"/>
<evidence type="ECO:0000313" key="3">
    <source>
        <dbReference type="RefSeq" id="XP_003748314.1"/>
    </source>
</evidence>
<feature type="region of interest" description="Disordered" evidence="1">
    <location>
        <begin position="136"/>
        <end position="162"/>
    </location>
</feature>
<proteinExistence type="predicted"/>
<dbReference type="AlphaFoldDB" id="A0AAJ6QYT2"/>
<dbReference type="RefSeq" id="XP_003748314.1">
    <property type="nucleotide sequence ID" value="XM_003748266.2"/>
</dbReference>
<sequence>MRNIIEEFLRPQSPVWPEVKLFLSLCKTGAQTLPMEVQVANIMNVRRGLKRLSRIRGDDDPLEVQALFQWINDRCEIAGAFCLQRLKIGHQVSWICALLASIARIRQFFFEVLEKMKSRSAKRKLDSVDTGTPLDRSAFNKIRKTSDDRVPPTAPSTPTDSLKIEASCTQRTTCEAARKHTSALAAQSSEPLDSRRRESKTGDGSERTNDIAAVKKHPLMVKLKTDIKNLIDAHTDADKKASLKKVYGIALKRSLALPVTDESIKKIYKLAMRKARSYCE</sequence>
<keyword evidence="2" id="KW-1185">Reference proteome</keyword>
<evidence type="ECO:0000256" key="1">
    <source>
        <dbReference type="SAM" id="MobiDB-lite"/>
    </source>
</evidence>
<dbReference type="GeneID" id="100899941"/>
<gene>
    <name evidence="3" type="primary">LOC100899941</name>
</gene>
<accession>A0AAJ6QYT2</accession>
<name>A0AAJ6QYT2_9ACAR</name>